<dbReference type="Proteomes" id="UP000568106">
    <property type="component" value="Unassembled WGS sequence"/>
</dbReference>
<dbReference type="AlphaFoldDB" id="A0A7W8ILN9"/>
<comment type="caution">
    <text evidence="1">The sequence shown here is derived from an EMBL/GenBank/DDBJ whole genome shotgun (WGS) entry which is preliminary data.</text>
</comment>
<name>A0A7W8ILN9_9BACT</name>
<gene>
    <name evidence="1" type="ORF">HDF09_004120</name>
</gene>
<keyword evidence="2" id="KW-1185">Reference proteome</keyword>
<reference evidence="1" key="1">
    <citation type="submission" date="2020-08" db="EMBL/GenBank/DDBJ databases">
        <title>Genomic Encyclopedia of Type Strains, Phase IV (KMG-V): Genome sequencing to study the core and pangenomes of soil and plant-associated prokaryotes.</title>
        <authorList>
            <person name="Whitman W."/>
        </authorList>
    </citation>
    <scope>NUCLEOTIDE SEQUENCE [LARGE SCALE GENOMIC DNA]</scope>
    <source>
        <strain evidence="1">M8UP27</strain>
    </source>
</reference>
<organism evidence="1 2">
    <name type="scientific">Tunturiibacter empetritectus</name>
    <dbReference type="NCBI Taxonomy" id="3069691"/>
    <lineage>
        <taxon>Bacteria</taxon>
        <taxon>Pseudomonadati</taxon>
        <taxon>Acidobacteriota</taxon>
        <taxon>Terriglobia</taxon>
        <taxon>Terriglobales</taxon>
        <taxon>Acidobacteriaceae</taxon>
        <taxon>Tunturiibacter</taxon>
    </lineage>
</organism>
<protein>
    <submittedName>
        <fullName evidence="1">Uncharacterized protein</fullName>
    </submittedName>
</protein>
<sequence>MKKTYQHDYLRRTRRKVGPDRWEFLWRETDETGVRLRRTAIIGTVEQYPTETSALVAANGLRMRINGDLYRQHLKPLSIGTPIAELLEIYPRLDEAMIELASVYAKAVHEKAGQSAVTYRKGLWSQFLRGGFKRLSGTRFVEASHR</sequence>
<evidence type="ECO:0000313" key="2">
    <source>
        <dbReference type="Proteomes" id="UP000568106"/>
    </source>
</evidence>
<evidence type="ECO:0000313" key="1">
    <source>
        <dbReference type="EMBL" id="MBB5319412.1"/>
    </source>
</evidence>
<dbReference type="EMBL" id="JACHDY010000008">
    <property type="protein sequence ID" value="MBB5319412.1"/>
    <property type="molecule type" value="Genomic_DNA"/>
</dbReference>
<accession>A0A7W8ILN9</accession>
<proteinExistence type="predicted"/>